<evidence type="ECO:0000313" key="2">
    <source>
        <dbReference type="EMBL" id="KHM51720.1"/>
    </source>
</evidence>
<gene>
    <name evidence="2" type="ORF">NZ47_08965</name>
</gene>
<proteinExistence type="predicted"/>
<protein>
    <recommendedName>
        <fullName evidence="1">DUF559 domain-containing protein</fullName>
    </recommendedName>
</protein>
<dbReference type="STRING" id="82374.NZ47_08965"/>
<dbReference type="PANTHER" id="PTHR38590:SF1">
    <property type="entry name" value="BLL0828 PROTEIN"/>
    <property type="match status" value="1"/>
</dbReference>
<sequence length="117" mass="14028">MKYRGDLKAKAQKLRVNMTKEERHLWYDFLKGYGVNFYRQKPIGNYIADFYCARARLVIEIDGGRHYEPDEMEYDKRRTDYFNAIGISVLRFSNMDIWHNFNGVCIKIDDFVKNRGV</sequence>
<dbReference type="eggNOG" id="COG2852">
    <property type="taxonomic scope" value="Bacteria"/>
</dbReference>
<reference evidence="2 3" key="1">
    <citation type="journal article" date="2013" name="PLoS ONE">
        <title>Identification and characterization of three novel lipases belonging to families II and V from Anaerovibrio lipolyticus 5ST.</title>
        <authorList>
            <person name="Prive F."/>
            <person name="Kaderbhai N.N."/>
            <person name="Girdwood S."/>
            <person name="Worgan H.J."/>
            <person name="Pinloche E."/>
            <person name="Scollan N.D."/>
            <person name="Huws S.A."/>
            <person name="Newbold C.J."/>
        </authorList>
    </citation>
    <scope>NUCLEOTIDE SEQUENCE [LARGE SCALE GENOMIC DNA]</scope>
    <source>
        <strain evidence="2 3">5S</strain>
    </source>
</reference>
<name>A0A0B2JTS0_9FIRM</name>
<evidence type="ECO:0000313" key="3">
    <source>
        <dbReference type="Proteomes" id="UP000030993"/>
    </source>
</evidence>
<dbReference type="PANTHER" id="PTHR38590">
    <property type="entry name" value="BLL0828 PROTEIN"/>
    <property type="match status" value="1"/>
</dbReference>
<dbReference type="SUPFAM" id="SSF52980">
    <property type="entry name" value="Restriction endonuclease-like"/>
    <property type="match status" value="1"/>
</dbReference>
<feature type="domain" description="DUF559" evidence="1">
    <location>
        <begin position="7"/>
        <end position="110"/>
    </location>
</feature>
<evidence type="ECO:0000259" key="1">
    <source>
        <dbReference type="Pfam" id="PF04480"/>
    </source>
</evidence>
<dbReference type="EMBL" id="JSCE01000177">
    <property type="protein sequence ID" value="KHM51720.1"/>
    <property type="molecule type" value="Genomic_DNA"/>
</dbReference>
<dbReference type="CDD" id="cd01038">
    <property type="entry name" value="Endonuclease_DUF559"/>
    <property type="match status" value="1"/>
</dbReference>
<dbReference type="Proteomes" id="UP000030993">
    <property type="component" value="Unassembled WGS sequence"/>
</dbReference>
<organism evidence="2 3">
    <name type="scientific">Anaerovibrio lipolyticus</name>
    <dbReference type="NCBI Taxonomy" id="82374"/>
    <lineage>
        <taxon>Bacteria</taxon>
        <taxon>Bacillati</taxon>
        <taxon>Bacillota</taxon>
        <taxon>Negativicutes</taxon>
        <taxon>Selenomonadales</taxon>
        <taxon>Selenomonadaceae</taxon>
        <taxon>Anaerovibrio</taxon>
    </lineage>
</organism>
<dbReference type="Gene3D" id="3.40.960.10">
    <property type="entry name" value="VSR Endonuclease"/>
    <property type="match status" value="1"/>
</dbReference>
<dbReference type="Pfam" id="PF04480">
    <property type="entry name" value="DUF559"/>
    <property type="match status" value="1"/>
</dbReference>
<accession>A0A0B2JTS0</accession>
<keyword evidence="3" id="KW-1185">Reference proteome</keyword>
<dbReference type="InterPro" id="IPR047216">
    <property type="entry name" value="Endonuclease_DUF559_bact"/>
</dbReference>
<dbReference type="InterPro" id="IPR007569">
    <property type="entry name" value="DUF559"/>
</dbReference>
<dbReference type="InterPro" id="IPR011335">
    <property type="entry name" value="Restrct_endonuc-II-like"/>
</dbReference>
<comment type="caution">
    <text evidence="2">The sequence shown here is derived from an EMBL/GenBank/DDBJ whole genome shotgun (WGS) entry which is preliminary data.</text>
</comment>
<dbReference type="AlphaFoldDB" id="A0A0B2JTS0"/>